<keyword evidence="1" id="KW-0001">2Fe-2S</keyword>
<comment type="caution">
    <text evidence="8">The sequence shown here is derived from an EMBL/GenBank/DDBJ whole genome shotgun (WGS) entry which is preliminary data.</text>
</comment>
<evidence type="ECO:0000313" key="9">
    <source>
        <dbReference type="Proteomes" id="UP000637074"/>
    </source>
</evidence>
<protein>
    <submittedName>
        <fullName evidence="8">Nitrite reductase</fullName>
    </submittedName>
</protein>
<evidence type="ECO:0000256" key="2">
    <source>
        <dbReference type="ARBA" id="ARBA00022723"/>
    </source>
</evidence>
<evidence type="ECO:0000256" key="5">
    <source>
        <dbReference type="ARBA" id="ARBA00034078"/>
    </source>
</evidence>
<feature type="domain" description="Rieske" evidence="7">
    <location>
        <begin position="18"/>
        <end position="115"/>
    </location>
</feature>
<gene>
    <name evidence="8" type="primary">nasE</name>
    <name evidence="8" type="ORF">AM1BK_29210</name>
</gene>
<dbReference type="InterPro" id="IPR017941">
    <property type="entry name" value="Rieske_2Fe-2S"/>
</dbReference>
<dbReference type="PANTHER" id="PTHR21496">
    <property type="entry name" value="FERREDOXIN-RELATED"/>
    <property type="match status" value="1"/>
</dbReference>
<dbReference type="InterPro" id="IPR036922">
    <property type="entry name" value="Rieske_2Fe-2S_sf"/>
</dbReference>
<dbReference type="PROSITE" id="PS51296">
    <property type="entry name" value="RIESKE"/>
    <property type="match status" value="1"/>
</dbReference>
<dbReference type="Gene3D" id="2.102.10.10">
    <property type="entry name" value="Rieske [2Fe-2S] iron-sulphur domain"/>
    <property type="match status" value="1"/>
</dbReference>
<evidence type="ECO:0000256" key="6">
    <source>
        <dbReference type="ARBA" id="ARBA00038001"/>
    </source>
</evidence>
<dbReference type="Pfam" id="PF00355">
    <property type="entry name" value="Rieske"/>
    <property type="match status" value="1"/>
</dbReference>
<keyword evidence="4" id="KW-0411">Iron-sulfur</keyword>
<dbReference type="SUPFAM" id="SSF50022">
    <property type="entry name" value="ISP domain"/>
    <property type="match status" value="1"/>
</dbReference>
<dbReference type="EMBL" id="BNDS01000012">
    <property type="protein sequence ID" value="GHH99378.1"/>
    <property type="molecule type" value="Genomic_DNA"/>
</dbReference>
<organism evidence="8 9">
    <name type="scientific">Neobacillus kokaensis</name>
    <dbReference type="NCBI Taxonomy" id="2759023"/>
    <lineage>
        <taxon>Bacteria</taxon>
        <taxon>Bacillati</taxon>
        <taxon>Bacillota</taxon>
        <taxon>Bacilli</taxon>
        <taxon>Bacillales</taxon>
        <taxon>Bacillaceae</taxon>
        <taxon>Neobacillus</taxon>
    </lineage>
</organism>
<dbReference type="PANTHER" id="PTHR21496:SF0">
    <property type="entry name" value="RIESKE DOMAIN-CONTAINING PROTEIN"/>
    <property type="match status" value="1"/>
</dbReference>
<evidence type="ECO:0000259" key="7">
    <source>
        <dbReference type="PROSITE" id="PS51296"/>
    </source>
</evidence>
<evidence type="ECO:0000256" key="3">
    <source>
        <dbReference type="ARBA" id="ARBA00023004"/>
    </source>
</evidence>
<comment type="similarity">
    <text evidence="6">Belongs to the bacterial ring-hydroxylating dioxygenase ferredoxin component family.</text>
</comment>
<evidence type="ECO:0000256" key="4">
    <source>
        <dbReference type="ARBA" id="ARBA00023014"/>
    </source>
</evidence>
<name>A0ABQ3N794_9BACI</name>
<evidence type="ECO:0000256" key="1">
    <source>
        <dbReference type="ARBA" id="ARBA00022714"/>
    </source>
</evidence>
<keyword evidence="3" id="KW-0408">Iron</keyword>
<evidence type="ECO:0000313" key="8">
    <source>
        <dbReference type="EMBL" id="GHH99378.1"/>
    </source>
</evidence>
<accession>A0ABQ3N794</accession>
<sequence>MQPLGSLNFIIGRVIRLLELIHAGSLKTLGDEGVRVIKGASHAIAVFVHENQVYAVDNRCPHMGFPLHTGSICDGILTCHWHHARFDVKSGGTLDPWADDVSAYPVEIKEDEVWVHPVPVK</sequence>
<keyword evidence="9" id="KW-1185">Reference proteome</keyword>
<comment type="cofactor">
    <cofactor evidence="5">
        <name>[2Fe-2S] cluster</name>
        <dbReference type="ChEBI" id="CHEBI:190135"/>
    </cofactor>
</comment>
<proteinExistence type="inferred from homology"/>
<keyword evidence="2" id="KW-0479">Metal-binding</keyword>
<dbReference type="Proteomes" id="UP000637074">
    <property type="component" value="Unassembled WGS sequence"/>
</dbReference>
<reference evidence="8 9" key="1">
    <citation type="journal article" date="2022" name="Int. J. Syst. Evol. Microbiol.">
        <title>Neobacillus kokaensis sp. nov., isolated from soil.</title>
        <authorList>
            <person name="Yuki K."/>
            <person name="Matsubara H."/>
            <person name="Yamaguchi S."/>
        </authorList>
    </citation>
    <scope>NUCLEOTIDE SEQUENCE [LARGE SCALE GENOMIC DNA]</scope>
    <source>
        <strain evidence="8 9">LOB 377</strain>
    </source>
</reference>